<accession>A0A059T6E3</accession>
<dbReference type="GeneID" id="19735813"/>
<sequence>MYCPKCGHALDNHENQCPNCLTPIIYQSNNNGKAQKAGEIMEESGKLMSGCGCLMTLLITIPVIVILIIMFL</sequence>
<evidence type="ECO:0000256" key="1">
    <source>
        <dbReference type="SAM" id="Phobius"/>
    </source>
</evidence>
<gene>
    <name evidence="2" type="ORF">LP030-3_056</name>
</gene>
<dbReference type="RefSeq" id="YP_009044702.1">
    <property type="nucleotide sequence ID" value="NC_024384.1"/>
</dbReference>
<proteinExistence type="predicted"/>
<name>A0A059T6E3_9CAUD</name>
<dbReference type="KEGG" id="vg:19735813"/>
<keyword evidence="1" id="KW-0812">Transmembrane</keyword>
<evidence type="ECO:0000313" key="2">
    <source>
        <dbReference type="EMBL" id="AHL18762.1"/>
    </source>
</evidence>
<keyword evidence="1" id="KW-1133">Transmembrane helix</keyword>
<dbReference type="EMBL" id="KJ094022">
    <property type="protein sequence ID" value="AHL18762.1"/>
    <property type="molecule type" value="Genomic_DNA"/>
</dbReference>
<dbReference type="OrthoDB" id="23928at10239"/>
<dbReference type="Proteomes" id="UP000026992">
    <property type="component" value="Segment"/>
</dbReference>
<organism evidence="2 3">
    <name type="scientific">Listeria phage LP-030-3</name>
    <dbReference type="NCBI Taxonomy" id="1458852"/>
    <lineage>
        <taxon>Viruses</taxon>
        <taxon>Duplodnaviria</taxon>
        <taxon>Heunggongvirae</taxon>
        <taxon>Uroviricota</taxon>
        <taxon>Caudoviricetes</taxon>
        <taxon>Aquingentivirus</taxon>
        <taxon>Aquingentivirus LP0303</taxon>
    </lineage>
</organism>
<evidence type="ECO:0000313" key="3">
    <source>
        <dbReference type="Proteomes" id="UP000026992"/>
    </source>
</evidence>
<keyword evidence="1" id="KW-0472">Membrane</keyword>
<protein>
    <submittedName>
        <fullName evidence="2">Zinc-ribbon domain-containing protein</fullName>
    </submittedName>
</protein>
<feature type="transmembrane region" description="Helical" evidence="1">
    <location>
        <begin position="47"/>
        <end position="71"/>
    </location>
</feature>
<reference evidence="2 3" key="1">
    <citation type="journal article" date="2014" name="Appl. Environ. Microbiol.">
        <title>Comparative genomic and morphological analysis of Listeria phages isolated from farm environments.</title>
        <authorList>
            <person name="Denes T."/>
            <person name="Vongkamjan K."/>
            <person name="Ackermann H.W."/>
            <person name="Moreno Switt A.I."/>
            <person name="Wiedmann M."/>
            <person name="den Bakker H.C."/>
        </authorList>
    </citation>
    <scope>NUCLEOTIDE SEQUENCE [LARGE SCALE GENOMIC DNA]</scope>
</reference>
<keyword evidence="3" id="KW-1185">Reference proteome</keyword>